<dbReference type="InterPro" id="IPR000182">
    <property type="entry name" value="GNAT_dom"/>
</dbReference>
<proteinExistence type="predicted"/>
<keyword evidence="3" id="KW-1185">Reference proteome</keyword>
<feature type="domain" description="N-acetyltransferase" evidence="1">
    <location>
        <begin position="15"/>
        <end position="181"/>
    </location>
</feature>
<dbReference type="RefSeq" id="WP_194700168.1">
    <property type="nucleotide sequence ID" value="NZ_JADKNH010000001.1"/>
</dbReference>
<dbReference type="CDD" id="cd04301">
    <property type="entry name" value="NAT_SF"/>
    <property type="match status" value="1"/>
</dbReference>
<organism evidence="2 3">
    <name type="scientific">Fusibacter ferrireducens</name>
    <dbReference type="NCBI Taxonomy" id="2785058"/>
    <lineage>
        <taxon>Bacteria</taxon>
        <taxon>Bacillati</taxon>
        <taxon>Bacillota</taxon>
        <taxon>Clostridia</taxon>
        <taxon>Eubacteriales</taxon>
        <taxon>Eubacteriales Family XII. Incertae Sedis</taxon>
        <taxon>Fusibacter</taxon>
    </lineage>
</organism>
<name>A0ABR9ZQM9_9FIRM</name>
<dbReference type="EMBL" id="JADKNH010000001">
    <property type="protein sequence ID" value="MBF4691939.1"/>
    <property type="molecule type" value="Genomic_DNA"/>
</dbReference>
<evidence type="ECO:0000259" key="1">
    <source>
        <dbReference type="PROSITE" id="PS51186"/>
    </source>
</evidence>
<sequence length="183" mass="20914">MIIETKHISSKSITWTLRSAKKSDADALAKLRRQIDCETEFLDRECGEGVLTATDFIQIIETDRLESGHLFLVAEHEDKLIGFTRCERKPLNRFNHQADFGICILKEYWGYGIGRHLISAVLTWADETNIEKVMLSVVEANESAIKLYQSVGFKREGLLLKDRKHADGRYHNTVLMGRMRSSG</sequence>
<dbReference type="Pfam" id="PF00583">
    <property type="entry name" value="Acetyltransf_1"/>
    <property type="match status" value="1"/>
</dbReference>
<comment type="caution">
    <text evidence="2">The sequence shown here is derived from an EMBL/GenBank/DDBJ whole genome shotgun (WGS) entry which is preliminary data.</text>
</comment>
<dbReference type="PROSITE" id="PS51186">
    <property type="entry name" value="GNAT"/>
    <property type="match status" value="1"/>
</dbReference>
<evidence type="ECO:0000313" key="2">
    <source>
        <dbReference type="EMBL" id="MBF4691939.1"/>
    </source>
</evidence>
<dbReference type="SUPFAM" id="SSF55729">
    <property type="entry name" value="Acyl-CoA N-acyltransferases (Nat)"/>
    <property type="match status" value="1"/>
</dbReference>
<dbReference type="Gene3D" id="3.40.630.30">
    <property type="match status" value="1"/>
</dbReference>
<evidence type="ECO:0000313" key="3">
    <source>
        <dbReference type="Proteomes" id="UP000614200"/>
    </source>
</evidence>
<accession>A0ABR9ZQM9</accession>
<dbReference type="PANTHER" id="PTHR43415">
    <property type="entry name" value="SPERMIDINE N(1)-ACETYLTRANSFERASE"/>
    <property type="match status" value="1"/>
</dbReference>
<dbReference type="InterPro" id="IPR016181">
    <property type="entry name" value="Acyl_CoA_acyltransferase"/>
</dbReference>
<dbReference type="Proteomes" id="UP000614200">
    <property type="component" value="Unassembled WGS sequence"/>
</dbReference>
<reference evidence="2 3" key="1">
    <citation type="submission" date="2020-11" db="EMBL/GenBank/DDBJ databases">
        <title>Fusibacter basophilias sp. nov.</title>
        <authorList>
            <person name="Qiu D."/>
        </authorList>
    </citation>
    <scope>NUCLEOTIDE SEQUENCE [LARGE SCALE GENOMIC DNA]</scope>
    <source>
        <strain evidence="2 3">Q10-2</strain>
    </source>
</reference>
<protein>
    <submittedName>
        <fullName evidence="2">GNAT family N-acetyltransferase</fullName>
    </submittedName>
</protein>
<dbReference type="PANTHER" id="PTHR43415:SF3">
    <property type="entry name" value="GNAT-FAMILY ACETYLTRANSFERASE"/>
    <property type="match status" value="1"/>
</dbReference>
<gene>
    <name evidence="2" type="ORF">ISU02_02360</name>
</gene>